<evidence type="ECO:0000259" key="2">
    <source>
        <dbReference type="Pfam" id="PF11795"/>
    </source>
</evidence>
<name>A0AAE3KY93_9EURY</name>
<evidence type="ECO:0000259" key="1">
    <source>
        <dbReference type="Pfam" id="PF09983"/>
    </source>
</evidence>
<protein>
    <recommendedName>
        <fullName evidence="5">Wadjet protein JetD C-terminal domain-containing protein</fullName>
    </recommendedName>
</protein>
<dbReference type="InterPro" id="IPR024537">
    <property type="entry name" value="DUF3322"/>
</dbReference>
<sequence length="391" mass="45872">MIQPEEIWTKASRWYKDILASSVRDTPEFPRFISFGKVKAKDTLDNFPLIRDGIEVLINESKDKKGYGYTIEFIQRNDQKIGTQNFPDKIFFETLDDYLKFFRKEKEYEHFIIVVQKLTNDLPQLLPWAKSNPMKVIDNLGKWDDLIKVCKYFLENPRPNIYIREIPLDISTKFIEENTPIIRALLDIIIEEHVNRDENDFRKRFNLKYDEPLIRVRILDPGIAQEFFSGIDDLSIPQSQFNQLDIPCKRVFVLENKINVLNFLTIPSMGDSMAIFGKGFGVGTLKGAAWLANKQIIYWGDIDPHGFQILSQIRGYFPQTRSCMMDLDTFREFEELATTGACTDVTELEHLTPEEHLLFNHLCSLETNNRLEQEKIHHRYVLKKIYETVDV</sequence>
<feature type="domain" description="DUF3322" evidence="2">
    <location>
        <begin position="4"/>
        <end position="187"/>
    </location>
</feature>
<organism evidence="3 4">
    <name type="scientific">Methanolobus chelungpuianus</name>
    <dbReference type="NCBI Taxonomy" id="502115"/>
    <lineage>
        <taxon>Archaea</taxon>
        <taxon>Methanobacteriati</taxon>
        <taxon>Methanobacteriota</taxon>
        <taxon>Stenosarchaea group</taxon>
        <taxon>Methanomicrobia</taxon>
        <taxon>Methanosarcinales</taxon>
        <taxon>Methanosarcinaceae</taxon>
        <taxon>Methanolobus</taxon>
    </lineage>
</organism>
<dbReference type="EMBL" id="JTEO01000006">
    <property type="protein sequence ID" value="MCQ6963740.1"/>
    <property type="molecule type" value="Genomic_DNA"/>
</dbReference>
<evidence type="ECO:0000313" key="3">
    <source>
        <dbReference type="EMBL" id="MCQ6963740.1"/>
    </source>
</evidence>
<dbReference type="AlphaFoldDB" id="A0AAE3KY93"/>
<reference evidence="3 4" key="1">
    <citation type="journal article" date="2011" name="Appl. Environ. Microbiol.">
        <title>Methanogenic archaea isolated from Taiwan's Chelungpu fault.</title>
        <authorList>
            <person name="Wu S.Y."/>
            <person name="Lai M.C."/>
        </authorList>
    </citation>
    <scope>NUCLEOTIDE SEQUENCE [LARGE SCALE GENOMIC DNA]</scope>
    <source>
        <strain evidence="3 4">St545Mb</strain>
    </source>
</reference>
<dbReference type="Pfam" id="PF09983">
    <property type="entry name" value="JetD_C"/>
    <property type="match status" value="1"/>
</dbReference>
<feature type="domain" description="Wadjet protein JetD C-terminal" evidence="1">
    <location>
        <begin position="209"/>
        <end position="383"/>
    </location>
</feature>
<gene>
    <name evidence="3" type="ORF">PV02_11700</name>
</gene>
<comment type="caution">
    <text evidence="3">The sequence shown here is derived from an EMBL/GenBank/DDBJ whole genome shotgun (WGS) entry which is preliminary data.</text>
</comment>
<keyword evidence="4" id="KW-1185">Reference proteome</keyword>
<proteinExistence type="predicted"/>
<accession>A0AAE3KY93</accession>
<dbReference type="InterPro" id="IPR024534">
    <property type="entry name" value="JetD_C"/>
</dbReference>
<dbReference type="Proteomes" id="UP001206983">
    <property type="component" value="Unassembled WGS sequence"/>
</dbReference>
<evidence type="ECO:0008006" key="5">
    <source>
        <dbReference type="Google" id="ProtNLM"/>
    </source>
</evidence>
<evidence type="ECO:0000313" key="4">
    <source>
        <dbReference type="Proteomes" id="UP001206983"/>
    </source>
</evidence>
<dbReference type="Pfam" id="PF11795">
    <property type="entry name" value="DUF3322"/>
    <property type="match status" value="1"/>
</dbReference>